<accession>A0A2A2HG50</accession>
<name>A0A2A2HG50_9EURY</name>
<evidence type="ECO:0000313" key="6">
    <source>
        <dbReference type="EMBL" id="PWL08393.1"/>
    </source>
</evidence>
<dbReference type="InterPro" id="IPR036390">
    <property type="entry name" value="WH_DNA-bd_sf"/>
</dbReference>
<dbReference type="InterPro" id="IPR036388">
    <property type="entry name" value="WH-like_DNA-bd_sf"/>
</dbReference>
<feature type="domain" description="HTH asnC-type" evidence="4">
    <location>
        <begin position="1"/>
        <end position="62"/>
    </location>
</feature>
<dbReference type="EMBL" id="LMVN01000001">
    <property type="protein sequence ID" value="PAV08298.1"/>
    <property type="molecule type" value="Genomic_DNA"/>
</dbReference>
<dbReference type="EMBL" id="LWMS01000020">
    <property type="protein sequence ID" value="PWL08393.1"/>
    <property type="molecule type" value="Genomic_DNA"/>
</dbReference>
<keyword evidence="2" id="KW-0238">DNA-binding</keyword>
<proteinExistence type="predicted"/>
<evidence type="ECO:0000256" key="3">
    <source>
        <dbReference type="ARBA" id="ARBA00023163"/>
    </source>
</evidence>
<reference evidence="6 8" key="1">
    <citation type="submission" date="2016-04" db="EMBL/GenBank/DDBJ databases">
        <title>Genome sequence of Methanosphaera cuniculi DSM 4103.</title>
        <authorList>
            <person name="Poehlein A."/>
            <person name="Seedorf H."/>
            <person name="Daniel R."/>
        </authorList>
    </citation>
    <scope>NUCLEOTIDE SEQUENCE [LARGE SCALE GENOMIC DNA]</scope>
    <source>
        <strain evidence="6 8">DSM 4103</strain>
    </source>
</reference>
<dbReference type="RefSeq" id="WP_095607953.1">
    <property type="nucleotide sequence ID" value="NZ_CAUHCB010000004.1"/>
</dbReference>
<keyword evidence="1" id="KW-0805">Transcription regulation</keyword>
<dbReference type="PRINTS" id="PR00033">
    <property type="entry name" value="HTHASNC"/>
</dbReference>
<dbReference type="Proteomes" id="UP000246004">
    <property type="component" value="Unassembled WGS sequence"/>
</dbReference>
<keyword evidence="7" id="KW-1185">Reference proteome</keyword>
<dbReference type="InterPro" id="IPR019888">
    <property type="entry name" value="Tscrpt_reg_AsnC-like"/>
</dbReference>
<evidence type="ECO:0000256" key="2">
    <source>
        <dbReference type="ARBA" id="ARBA00023125"/>
    </source>
</evidence>
<comment type="caution">
    <text evidence="5">The sequence shown here is derived from an EMBL/GenBank/DDBJ whole genome shotgun (WGS) entry which is preliminary data.</text>
</comment>
<dbReference type="InterPro" id="IPR011008">
    <property type="entry name" value="Dimeric_a/b-barrel"/>
</dbReference>
<dbReference type="Pfam" id="PF13412">
    <property type="entry name" value="HTH_24"/>
    <property type="match status" value="1"/>
</dbReference>
<organism evidence="5 7">
    <name type="scientific">Methanosphaera cuniculi</name>
    <dbReference type="NCBI Taxonomy" id="1077256"/>
    <lineage>
        <taxon>Archaea</taxon>
        <taxon>Methanobacteriati</taxon>
        <taxon>Methanobacteriota</taxon>
        <taxon>Methanomada group</taxon>
        <taxon>Methanobacteria</taxon>
        <taxon>Methanobacteriales</taxon>
        <taxon>Methanobacteriaceae</taxon>
        <taxon>Methanosphaera</taxon>
    </lineage>
</organism>
<gene>
    <name evidence="6" type="primary">asnC</name>
    <name evidence="5" type="ORF">ASJ82_03690</name>
    <name evidence="6" type="ORF">MSCUN_08320</name>
</gene>
<dbReference type="PROSITE" id="PS50956">
    <property type="entry name" value="HTH_ASNC_2"/>
    <property type="match status" value="1"/>
</dbReference>
<dbReference type="CDD" id="cd00090">
    <property type="entry name" value="HTH_ARSR"/>
    <property type="match status" value="1"/>
</dbReference>
<keyword evidence="3" id="KW-0804">Transcription</keyword>
<evidence type="ECO:0000313" key="7">
    <source>
        <dbReference type="Proteomes" id="UP000217528"/>
    </source>
</evidence>
<dbReference type="GO" id="GO:0043565">
    <property type="term" value="F:sequence-specific DNA binding"/>
    <property type="evidence" value="ECO:0007669"/>
    <property type="project" value="InterPro"/>
</dbReference>
<dbReference type="GO" id="GO:0005829">
    <property type="term" value="C:cytosol"/>
    <property type="evidence" value="ECO:0007669"/>
    <property type="project" value="TreeGrafter"/>
</dbReference>
<dbReference type="Pfam" id="PF01037">
    <property type="entry name" value="AsnC_trans_reg"/>
    <property type="match status" value="1"/>
</dbReference>
<dbReference type="Gene3D" id="1.10.10.10">
    <property type="entry name" value="Winged helix-like DNA-binding domain superfamily/Winged helix DNA-binding domain"/>
    <property type="match status" value="1"/>
</dbReference>
<evidence type="ECO:0000259" key="4">
    <source>
        <dbReference type="PROSITE" id="PS50956"/>
    </source>
</evidence>
<dbReference type="AlphaFoldDB" id="A0A2A2HG50"/>
<dbReference type="InterPro" id="IPR000485">
    <property type="entry name" value="AsnC-type_HTH_dom"/>
</dbReference>
<dbReference type="Proteomes" id="UP000217528">
    <property type="component" value="Unassembled WGS sequence"/>
</dbReference>
<dbReference type="SUPFAM" id="SSF54909">
    <property type="entry name" value="Dimeric alpha+beta barrel"/>
    <property type="match status" value="1"/>
</dbReference>
<dbReference type="InterPro" id="IPR011991">
    <property type="entry name" value="ArsR-like_HTH"/>
</dbReference>
<dbReference type="SMART" id="SM00344">
    <property type="entry name" value="HTH_ASNC"/>
    <property type="match status" value="1"/>
</dbReference>
<evidence type="ECO:0000313" key="8">
    <source>
        <dbReference type="Proteomes" id="UP000246004"/>
    </source>
</evidence>
<dbReference type="OrthoDB" id="6995at2157"/>
<dbReference type="GO" id="GO:0043200">
    <property type="term" value="P:response to amino acid"/>
    <property type="evidence" value="ECO:0007669"/>
    <property type="project" value="TreeGrafter"/>
</dbReference>
<dbReference type="SUPFAM" id="SSF46785">
    <property type="entry name" value="Winged helix' DNA-binding domain"/>
    <property type="match status" value="1"/>
</dbReference>
<dbReference type="PANTHER" id="PTHR30154">
    <property type="entry name" value="LEUCINE-RESPONSIVE REGULATORY PROTEIN"/>
    <property type="match status" value="1"/>
</dbReference>
<evidence type="ECO:0000256" key="1">
    <source>
        <dbReference type="ARBA" id="ARBA00023015"/>
    </source>
</evidence>
<dbReference type="Gene3D" id="3.30.70.920">
    <property type="match status" value="1"/>
</dbReference>
<protein>
    <submittedName>
        <fullName evidence="6">Regulatory protein AsnC</fullName>
    </submittedName>
    <submittedName>
        <fullName evidence="5">Transcriptional regulator</fullName>
    </submittedName>
</protein>
<dbReference type="PANTHER" id="PTHR30154:SF34">
    <property type="entry name" value="TRANSCRIPTIONAL REGULATOR AZLB"/>
    <property type="match status" value="1"/>
</dbReference>
<reference evidence="5 7" key="2">
    <citation type="journal article" date="2017" name="BMC Genomics">
        <title>Genomic analysis of methanogenic archaea reveals a shift towards energy conservation.</title>
        <authorList>
            <person name="Gilmore S.P."/>
            <person name="Henske J.K."/>
            <person name="Sexton J.A."/>
            <person name="Solomon K.V."/>
            <person name="Seppala S."/>
            <person name="Yoo J.I."/>
            <person name="Huyett L.M."/>
            <person name="Pressman A."/>
            <person name="Cogan J.Z."/>
            <person name="Kivenson V."/>
            <person name="Peng X."/>
            <person name="Tan Y."/>
            <person name="Valentine D.L."/>
            <person name="O'Malley M.A."/>
        </authorList>
    </citation>
    <scope>NUCLEOTIDE SEQUENCE [LARGE SCALE GENOMIC DNA]</scope>
    <source>
        <strain evidence="5 7">1R-7</strain>
    </source>
</reference>
<sequence>MDETDEKILSALVENSRMPISKISQKTNIPDSTISNRIKKLEKNGVIEKYTTILDPEKVGINVSAIIIIQTETEKHENVEKELPKLKEVTDVYTVSGEYDILIKLWAHTLDELNDIINSEIRTIDGIEELRELIVMDVLKEEQLTI</sequence>
<evidence type="ECO:0000313" key="5">
    <source>
        <dbReference type="EMBL" id="PAV08298.1"/>
    </source>
</evidence>
<dbReference type="InterPro" id="IPR019887">
    <property type="entry name" value="Tscrpt_reg_AsnC/Lrp_C"/>
</dbReference>